<name>A0AAJ0F6J6_9PEZI</name>
<dbReference type="Gene3D" id="2.30.40.10">
    <property type="entry name" value="Urease, subunit C, domain 1"/>
    <property type="match status" value="1"/>
</dbReference>
<dbReference type="Proteomes" id="UP001239445">
    <property type="component" value="Unassembled WGS sequence"/>
</dbReference>
<evidence type="ECO:0000313" key="4">
    <source>
        <dbReference type="Proteomes" id="UP001239445"/>
    </source>
</evidence>
<dbReference type="InterPro" id="IPR057744">
    <property type="entry name" value="OTAase-like"/>
</dbReference>
<feature type="region of interest" description="Disordered" evidence="1">
    <location>
        <begin position="446"/>
        <end position="487"/>
    </location>
</feature>
<dbReference type="Gene3D" id="3.20.20.140">
    <property type="entry name" value="Metal-dependent hydrolases"/>
    <property type="match status" value="1"/>
</dbReference>
<dbReference type="CDD" id="cd01299">
    <property type="entry name" value="Met_dep_hydrolase_A"/>
    <property type="match status" value="1"/>
</dbReference>
<dbReference type="GO" id="GO:0016810">
    <property type="term" value="F:hydrolase activity, acting on carbon-nitrogen (but not peptide) bonds"/>
    <property type="evidence" value="ECO:0007669"/>
    <property type="project" value="InterPro"/>
</dbReference>
<dbReference type="AlphaFoldDB" id="A0AAJ0F6J6"/>
<protein>
    <submittedName>
        <fullName evidence="3">Xaa-Pro dipeptide hydrolase</fullName>
    </submittedName>
</protein>
<reference evidence="3" key="1">
    <citation type="submission" date="2023-06" db="EMBL/GenBank/DDBJ databases">
        <title>Genome-scale phylogeny and comparative genomics of the fungal order Sordariales.</title>
        <authorList>
            <consortium name="Lawrence Berkeley National Laboratory"/>
            <person name="Hensen N."/>
            <person name="Bonometti L."/>
            <person name="Westerberg I."/>
            <person name="Brannstrom I.O."/>
            <person name="Guillou S."/>
            <person name="Cros-Aarteil S."/>
            <person name="Calhoun S."/>
            <person name="Haridas S."/>
            <person name="Kuo A."/>
            <person name="Mondo S."/>
            <person name="Pangilinan J."/>
            <person name="Riley R."/>
            <person name="Labutti K."/>
            <person name="Andreopoulos B."/>
            <person name="Lipzen A."/>
            <person name="Chen C."/>
            <person name="Yanf M."/>
            <person name="Daum C."/>
            <person name="Ng V."/>
            <person name="Clum A."/>
            <person name="Steindorff A."/>
            <person name="Ohm R."/>
            <person name="Martin F."/>
            <person name="Silar P."/>
            <person name="Natvig D."/>
            <person name="Lalanne C."/>
            <person name="Gautier V."/>
            <person name="Ament-Velasquez S.L."/>
            <person name="Kruys A."/>
            <person name="Hutchinson M.I."/>
            <person name="Powell A.J."/>
            <person name="Barry K."/>
            <person name="Miller A.N."/>
            <person name="Grigoriev I.V."/>
            <person name="Debuchy R."/>
            <person name="Gladieux P."/>
            <person name="Thoren M.H."/>
            <person name="Johannesson H."/>
        </authorList>
    </citation>
    <scope>NUCLEOTIDE SEQUENCE</scope>
    <source>
        <strain evidence="3">PSN4</strain>
    </source>
</reference>
<dbReference type="InterPro" id="IPR006680">
    <property type="entry name" value="Amidohydro-rel"/>
</dbReference>
<dbReference type="SUPFAM" id="SSF51338">
    <property type="entry name" value="Composite domain of metallo-dependent hydrolases"/>
    <property type="match status" value="1"/>
</dbReference>
<evidence type="ECO:0000259" key="2">
    <source>
        <dbReference type="Pfam" id="PF01979"/>
    </source>
</evidence>
<dbReference type="PANTHER" id="PTHR43135">
    <property type="entry name" value="ALPHA-D-RIBOSE 1-METHYLPHOSPHONATE 5-TRIPHOSPHATE DIPHOSPHATASE"/>
    <property type="match status" value="1"/>
</dbReference>
<dbReference type="InterPro" id="IPR032466">
    <property type="entry name" value="Metal_Hydrolase"/>
</dbReference>
<dbReference type="EMBL" id="MU839848">
    <property type="protein sequence ID" value="KAK1750240.1"/>
    <property type="molecule type" value="Genomic_DNA"/>
</dbReference>
<dbReference type="InterPro" id="IPR011059">
    <property type="entry name" value="Metal-dep_hydrolase_composite"/>
</dbReference>
<dbReference type="SUPFAM" id="SSF51556">
    <property type="entry name" value="Metallo-dependent hydrolases"/>
    <property type="match status" value="1"/>
</dbReference>
<accession>A0AAJ0F6J6</accession>
<comment type="caution">
    <text evidence="3">The sequence shown here is derived from an EMBL/GenBank/DDBJ whole genome shotgun (WGS) entry which is preliminary data.</text>
</comment>
<evidence type="ECO:0000256" key="1">
    <source>
        <dbReference type="SAM" id="MobiDB-lite"/>
    </source>
</evidence>
<sequence length="487" mass="53605">MIEMTGSTFTVHTGVSFDPKKKAFVDNVSLKIDRETGAIVDVYTRDSSAEETLSLEKDDIDLRKKIVLPGLVDSHTHVFLHAYKERNATEQMRDASIVERTVRATNAARAALLAGYTTYRDLGTETLGNADVNLRDSINRGLIPGPRMFVATEALASSGSYELRIENRLGQRLIVPRACDAADGVAGVQAAVRRRAGDGADIIKFYADYRRKVLRFPLTGPRPVRFPPAARRNPAVTMFSQEEMDAIVQEAHRAEMPVAAHTGETRAAIMASKAGVTTVEHALEDTDEKEETFFETLKENGTIWVPTITAIEVEADDVWLEDVKQRVKRGFNAGVKIAAGGDTGVFDHGLNAREMELLVEAGIPLEEVLIAGTLRGWEACGGDRSGYRFGWFEKGNRADIIALDADPRKDTKALRKVSFVMKDGEVWKRDGQVVTDMVVQLPRWSELKEPSPSPTLSDEWTELGDDQPTMTMSVPLPVFTGKPAGSD</sequence>
<keyword evidence="4" id="KW-1185">Reference proteome</keyword>
<gene>
    <name evidence="3" type="ORF">QBC47DRAFT_394272</name>
</gene>
<dbReference type="PANTHER" id="PTHR43135:SF3">
    <property type="entry name" value="ALPHA-D-RIBOSE 1-METHYLPHOSPHONATE 5-TRIPHOSPHATE DIPHOSPHATASE"/>
    <property type="match status" value="1"/>
</dbReference>
<dbReference type="Pfam" id="PF01979">
    <property type="entry name" value="Amidohydro_1"/>
    <property type="match status" value="1"/>
</dbReference>
<feature type="domain" description="Amidohydrolase-related" evidence="2">
    <location>
        <begin position="66"/>
        <end position="426"/>
    </location>
</feature>
<evidence type="ECO:0000313" key="3">
    <source>
        <dbReference type="EMBL" id="KAK1750240.1"/>
    </source>
</evidence>
<dbReference type="InterPro" id="IPR051781">
    <property type="entry name" value="Metallo-dep_Hydrolase"/>
</dbReference>
<keyword evidence="3" id="KW-0378">Hydrolase</keyword>
<proteinExistence type="predicted"/>
<organism evidence="3 4">
    <name type="scientific">Echria macrotheca</name>
    <dbReference type="NCBI Taxonomy" id="438768"/>
    <lineage>
        <taxon>Eukaryota</taxon>
        <taxon>Fungi</taxon>
        <taxon>Dikarya</taxon>
        <taxon>Ascomycota</taxon>
        <taxon>Pezizomycotina</taxon>
        <taxon>Sordariomycetes</taxon>
        <taxon>Sordariomycetidae</taxon>
        <taxon>Sordariales</taxon>
        <taxon>Schizotheciaceae</taxon>
        <taxon>Echria</taxon>
    </lineage>
</organism>